<protein>
    <submittedName>
        <fullName evidence="2">Uncharacterized protein</fullName>
    </submittedName>
</protein>
<proteinExistence type="predicted"/>
<feature type="compositionally biased region" description="Polar residues" evidence="1">
    <location>
        <begin position="1"/>
        <end position="10"/>
    </location>
</feature>
<name>A0ABQ8FPU8_9PEZI</name>
<gene>
    <name evidence="2" type="ORF">B0J12DRAFT_706169</name>
</gene>
<keyword evidence="3" id="KW-1185">Reference proteome</keyword>
<reference evidence="2 3" key="1">
    <citation type="journal article" date="2021" name="Nat. Commun.">
        <title>Genetic determinants of endophytism in the Arabidopsis root mycobiome.</title>
        <authorList>
            <person name="Mesny F."/>
            <person name="Miyauchi S."/>
            <person name="Thiergart T."/>
            <person name="Pickel B."/>
            <person name="Atanasova L."/>
            <person name="Karlsson M."/>
            <person name="Huettel B."/>
            <person name="Barry K.W."/>
            <person name="Haridas S."/>
            <person name="Chen C."/>
            <person name="Bauer D."/>
            <person name="Andreopoulos W."/>
            <person name="Pangilinan J."/>
            <person name="LaButti K."/>
            <person name="Riley R."/>
            <person name="Lipzen A."/>
            <person name="Clum A."/>
            <person name="Drula E."/>
            <person name="Henrissat B."/>
            <person name="Kohler A."/>
            <person name="Grigoriev I.V."/>
            <person name="Martin F.M."/>
            <person name="Hacquard S."/>
        </authorList>
    </citation>
    <scope>NUCLEOTIDE SEQUENCE [LARGE SCALE GENOMIC DNA]</scope>
    <source>
        <strain evidence="2 3">MPI-SDFR-AT-0080</strain>
    </source>
</reference>
<accession>A0ABQ8FPU8</accession>
<dbReference type="EMBL" id="JAGTJR010000112">
    <property type="protein sequence ID" value="KAH7009183.1"/>
    <property type="molecule type" value="Genomic_DNA"/>
</dbReference>
<evidence type="ECO:0000313" key="3">
    <source>
        <dbReference type="Proteomes" id="UP000774617"/>
    </source>
</evidence>
<evidence type="ECO:0000313" key="2">
    <source>
        <dbReference type="EMBL" id="KAH7009183.1"/>
    </source>
</evidence>
<sequence length="321" mass="35737">MSRLQTTHHSPSPRYDEEQHFTDLSAGIQPASNEPEVEPTERDDQSVCSCPRNANDNQDTLQSQGRVQTQVLSASFCERMREVEIFISGGHDGNATQAVPYYSPNNDPAQRSTWDGPSAEIFERPQPSNMEATRTQLPRVLTLHDFRGIAEGKLFILPGARGDIQAIMLDSVPAPFQLEGPLSLYLPTYNDGWLFRSGEIVSQDVIPESSVIICRPRWLMDGTIEELRRFGSLSICMVVVSKAWDVQGAMRPAYKLSSSQNANVAIAQMVREASQGVSINQAAVRIEPRNQQAIQEALQFCAGRGMQVLEAKFLTHFLFII</sequence>
<dbReference type="Proteomes" id="UP000774617">
    <property type="component" value="Unassembled WGS sequence"/>
</dbReference>
<feature type="compositionally biased region" description="Polar residues" evidence="1">
    <location>
        <begin position="46"/>
        <end position="65"/>
    </location>
</feature>
<feature type="region of interest" description="Disordered" evidence="1">
    <location>
        <begin position="1"/>
        <end position="65"/>
    </location>
</feature>
<evidence type="ECO:0000256" key="1">
    <source>
        <dbReference type="SAM" id="MobiDB-lite"/>
    </source>
</evidence>
<comment type="caution">
    <text evidence="2">The sequence shown here is derived from an EMBL/GenBank/DDBJ whole genome shotgun (WGS) entry which is preliminary data.</text>
</comment>
<organism evidence="2 3">
    <name type="scientific">Macrophomina phaseolina</name>
    <dbReference type="NCBI Taxonomy" id="35725"/>
    <lineage>
        <taxon>Eukaryota</taxon>
        <taxon>Fungi</taxon>
        <taxon>Dikarya</taxon>
        <taxon>Ascomycota</taxon>
        <taxon>Pezizomycotina</taxon>
        <taxon>Dothideomycetes</taxon>
        <taxon>Dothideomycetes incertae sedis</taxon>
        <taxon>Botryosphaeriales</taxon>
        <taxon>Botryosphaeriaceae</taxon>
        <taxon>Macrophomina</taxon>
    </lineage>
</organism>